<dbReference type="InterPro" id="IPR051588">
    <property type="entry name" value="Cobalamin_Transport"/>
</dbReference>
<evidence type="ECO:0000256" key="3">
    <source>
        <dbReference type="SAM" id="SignalP"/>
    </source>
</evidence>
<dbReference type="SMART" id="SM00192">
    <property type="entry name" value="LDLa"/>
    <property type="match status" value="2"/>
</dbReference>
<dbReference type="OrthoDB" id="6481347at2759"/>
<dbReference type="GO" id="GO:0005615">
    <property type="term" value="C:extracellular space"/>
    <property type="evidence" value="ECO:0007669"/>
    <property type="project" value="TreeGrafter"/>
</dbReference>
<sequence>MRVLYNSKLAFLFFVIIISSTYAETLRQRLFRNNEPCNFYQYRCLNDDCIERTQLCDGRYDCTDRSDEGYCDFNGDCPKHRAFKCPYFNRKCIPLIWKCDGVEDCPEGRDERDCNYQNRNVILKPGFLLKSMVSAENWTRSLRKNKNSIRRWGSDVKRIAVALFLSNKTSFTENEGVRNELAYEMSLGLLSRLALKKIEDVSSTELASYVNAFIVTCIDPRKFYVIDLVRELRKRADATNYTNPYVMLALCNAGERITAQDTEKLISVFWRASGEFWTVKDSYDMDATPSLKSRPCSEPEPMKTFGQEDHFDEEKALKQILLAQKDDGSFGNLMNTYYVLPVLNYRSLVNISSSHCKTALINETEALKDLMNQVGEKWSIQFSLWIGNNRTIERTLTLNVPANISFYRIMEFAANVDKKYRFEYNVRNGKPYIYSISEVQEDAENGMTWFLFTTTSDSEGDVTQIMKSPADVVPKNKQHLVFWYKCAAWTQ</sequence>
<keyword evidence="3" id="KW-0732">Signal</keyword>
<protein>
    <recommendedName>
        <fullName evidence="6">Vitellogenin receptor</fullName>
    </recommendedName>
</protein>
<feature type="disulfide bond" evidence="2">
    <location>
        <begin position="37"/>
        <end position="49"/>
    </location>
</feature>
<comment type="caution">
    <text evidence="4">The sequence shown here is derived from an EMBL/GenBank/DDBJ whole genome shotgun (WGS) entry which is preliminary data.</text>
</comment>
<dbReference type="PROSITE" id="PS50068">
    <property type="entry name" value="LDLRA_2"/>
    <property type="match status" value="2"/>
</dbReference>
<evidence type="ECO:0000313" key="4">
    <source>
        <dbReference type="EMBL" id="GFT69126.1"/>
    </source>
</evidence>
<feature type="disulfide bond" evidence="2">
    <location>
        <begin position="99"/>
        <end position="114"/>
    </location>
</feature>
<dbReference type="CDD" id="cd00112">
    <property type="entry name" value="LDLa"/>
    <property type="match status" value="2"/>
</dbReference>
<dbReference type="EMBL" id="BMAW01116086">
    <property type="protein sequence ID" value="GFT69126.1"/>
    <property type="molecule type" value="Genomic_DNA"/>
</dbReference>
<gene>
    <name evidence="4" type="primary">AVEN_152307_1</name>
    <name evidence="4" type="ORF">NPIL_520931</name>
</gene>
<accession>A0A8X6PGF0</accession>
<keyword evidence="5" id="KW-1185">Reference proteome</keyword>
<dbReference type="GO" id="GO:0031419">
    <property type="term" value="F:cobalamin binding"/>
    <property type="evidence" value="ECO:0007669"/>
    <property type="project" value="TreeGrafter"/>
</dbReference>
<dbReference type="SUPFAM" id="SSF57424">
    <property type="entry name" value="LDL receptor-like module"/>
    <property type="match status" value="2"/>
</dbReference>
<dbReference type="InterPro" id="IPR002172">
    <property type="entry name" value="LDrepeatLR_classA_rpt"/>
</dbReference>
<dbReference type="PRINTS" id="PR00261">
    <property type="entry name" value="LDLRECEPTOR"/>
</dbReference>
<proteinExistence type="predicted"/>
<evidence type="ECO:0000256" key="1">
    <source>
        <dbReference type="ARBA" id="ARBA00023157"/>
    </source>
</evidence>
<evidence type="ECO:0000256" key="2">
    <source>
        <dbReference type="PROSITE-ProRule" id="PRU00124"/>
    </source>
</evidence>
<dbReference type="Gene3D" id="2.170.130.30">
    <property type="match status" value="1"/>
</dbReference>
<organism evidence="4 5">
    <name type="scientific">Nephila pilipes</name>
    <name type="common">Giant wood spider</name>
    <name type="synonym">Nephila maculata</name>
    <dbReference type="NCBI Taxonomy" id="299642"/>
    <lineage>
        <taxon>Eukaryota</taxon>
        <taxon>Metazoa</taxon>
        <taxon>Ecdysozoa</taxon>
        <taxon>Arthropoda</taxon>
        <taxon>Chelicerata</taxon>
        <taxon>Arachnida</taxon>
        <taxon>Araneae</taxon>
        <taxon>Araneomorphae</taxon>
        <taxon>Entelegynae</taxon>
        <taxon>Araneoidea</taxon>
        <taxon>Nephilidae</taxon>
        <taxon>Nephila</taxon>
    </lineage>
</organism>
<dbReference type="Proteomes" id="UP000887013">
    <property type="component" value="Unassembled WGS sequence"/>
</dbReference>
<reference evidence="4" key="1">
    <citation type="submission" date="2020-08" db="EMBL/GenBank/DDBJ databases">
        <title>Multicomponent nature underlies the extraordinary mechanical properties of spider dragline silk.</title>
        <authorList>
            <person name="Kono N."/>
            <person name="Nakamura H."/>
            <person name="Mori M."/>
            <person name="Yoshida Y."/>
            <person name="Ohtoshi R."/>
            <person name="Malay A.D."/>
            <person name="Moran D.A.P."/>
            <person name="Tomita M."/>
            <person name="Numata K."/>
            <person name="Arakawa K."/>
        </authorList>
    </citation>
    <scope>NUCLEOTIDE SEQUENCE</scope>
</reference>
<dbReference type="Gene3D" id="1.50.10.20">
    <property type="match status" value="2"/>
</dbReference>
<dbReference type="Pfam" id="PF00057">
    <property type="entry name" value="Ldl_recept_a"/>
    <property type="match status" value="2"/>
</dbReference>
<name>A0A8X6PGF0_NEPPI</name>
<feature type="chain" id="PRO_5036490854" description="Vitellogenin receptor" evidence="3">
    <location>
        <begin position="24"/>
        <end position="491"/>
    </location>
</feature>
<feature type="disulfide bond" evidence="2">
    <location>
        <begin position="56"/>
        <end position="71"/>
    </location>
</feature>
<feature type="disulfide bond" evidence="2">
    <location>
        <begin position="44"/>
        <end position="62"/>
    </location>
</feature>
<feature type="signal peptide" evidence="3">
    <location>
        <begin position="1"/>
        <end position="23"/>
    </location>
</feature>
<dbReference type="Gene3D" id="4.10.400.10">
    <property type="entry name" value="Low-density Lipoprotein Receptor"/>
    <property type="match status" value="2"/>
</dbReference>
<dbReference type="PANTHER" id="PTHR10559">
    <property type="entry name" value="TRANSCOBALAMIN-1/GASTRIC INTRINSIC FACTOR"/>
    <property type="match status" value="1"/>
</dbReference>
<dbReference type="AlphaFoldDB" id="A0A8X6PGF0"/>
<evidence type="ECO:0000313" key="5">
    <source>
        <dbReference type="Proteomes" id="UP000887013"/>
    </source>
</evidence>
<comment type="caution">
    <text evidence="2">Lacks conserved residue(s) required for the propagation of feature annotation.</text>
</comment>
<keyword evidence="1 2" id="KW-1015">Disulfide bond</keyword>
<dbReference type="GO" id="GO:0015889">
    <property type="term" value="P:cobalamin transport"/>
    <property type="evidence" value="ECO:0007669"/>
    <property type="project" value="TreeGrafter"/>
</dbReference>
<dbReference type="PANTHER" id="PTHR10559:SF18">
    <property type="entry name" value="TRANSCOBALAMIN II"/>
    <property type="match status" value="1"/>
</dbReference>
<dbReference type="InterPro" id="IPR036055">
    <property type="entry name" value="LDL_receptor-like_sf"/>
</dbReference>
<evidence type="ECO:0008006" key="6">
    <source>
        <dbReference type="Google" id="ProtNLM"/>
    </source>
</evidence>